<dbReference type="KEGG" id="sfeu:IM697_42585"/>
<evidence type="ECO:0000313" key="2">
    <source>
        <dbReference type="Proteomes" id="UP000594205"/>
    </source>
</evidence>
<dbReference type="Proteomes" id="UP000594205">
    <property type="component" value="Chromosome"/>
</dbReference>
<dbReference type="AlphaFoldDB" id="A0A7M2SK03"/>
<dbReference type="EMBL" id="CP063373">
    <property type="protein sequence ID" value="QOV36594.1"/>
    <property type="molecule type" value="Genomic_DNA"/>
</dbReference>
<protein>
    <recommendedName>
        <fullName evidence="3">Circularly permuted ATPgrasp domain-containing protein</fullName>
    </recommendedName>
</protein>
<reference evidence="1 2" key="1">
    <citation type="submission" date="2020-10" db="EMBL/GenBank/DDBJ databases">
        <title>Streptomyces ferrugineus complate genome analysis.</title>
        <authorList>
            <person name="Anwar N."/>
        </authorList>
    </citation>
    <scope>NUCLEOTIDE SEQUENCE [LARGE SCALE GENOMIC DNA]</scope>
    <source>
        <strain evidence="1 2">CCTCC AA2014009</strain>
    </source>
</reference>
<keyword evidence="2" id="KW-1185">Reference proteome</keyword>
<evidence type="ECO:0008006" key="3">
    <source>
        <dbReference type="Google" id="ProtNLM"/>
    </source>
</evidence>
<name>A0A7M2SK03_9ACTN</name>
<proteinExistence type="predicted"/>
<gene>
    <name evidence="1" type="ORF">IM697_42585</name>
</gene>
<dbReference type="SUPFAM" id="SSF56059">
    <property type="entry name" value="Glutathione synthetase ATP-binding domain-like"/>
    <property type="match status" value="1"/>
</dbReference>
<accession>A0A7M2SK03</accession>
<evidence type="ECO:0000313" key="1">
    <source>
        <dbReference type="EMBL" id="QOV36594.1"/>
    </source>
</evidence>
<organism evidence="1 2">
    <name type="scientific">Streptomyces ferrugineus</name>
    <dbReference type="NCBI Taxonomy" id="1413221"/>
    <lineage>
        <taxon>Bacteria</taxon>
        <taxon>Bacillati</taxon>
        <taxon>Actinomycetota</taxon>
        <taxon>Actinomycetes</taxon>
        <taxon>Kitasatosporales</taxon>
        <taxon>Streptomycetaceae</taxon>
        <taxon>Streptomyces</taxon>
    </lineage>
</organism>
<sequence>MGAVGWACRTDTAGPAEAAAPATEPSGDAEDARAAAALFDGIHGADGPWRPVRPLLLPADDYRRTADLSARAARLMLDAVLRRARTAGELLAALGSRPEAFPLLDHDALLGGHLLAAIRPDILMERGTPRFVELNVDSALGGVLQADLVTDRFLRRYRCAPLPGGPALTAPPSAVEARAEALRSFLALPSGAAVLLPHFRVGNLPGLAEDPARFAAWLAPVFRSARRHGIELFSHPLENLTTDRDGRLRAGGLPVDGVFRSFVSHSQGASPGLTALARAVSTGAVGMFTPEATMLLTNKKTLAWLWEDLDRLPPREREFVTAHIPRTVRLEPTAGGAAPREALTGRSRLVLKPADGFGGRGVVIGAAVSDDTWHAEVERAARQGGHVLQERVEPDRVRLGFVHTSSGEVTDAEVPYVLGPFLYGLRASGMLVRHGTPSAGPVLNAGAGAVMNSVLLVGA</sequence>
<dbReference type="RefSeq" id="WP_194042714.1">
    <property type="nucleotide sequence ID" value="NZ_CP063373.1"/>
</dbReference>